<dbReference type="GO" id="GO:0016652">
    <property type="term" value="F:oxidoreductase activity, acting on NAD(P)H as acceptor"/>
    <property type="evidence" value="ECO:0007669"/>
    <property type="project" value="UniProtKB-UniRule"/>
</dbReference>
<dbReference type="PANTHER" id="PTHR43741:SF2">
    <property type="entry name" value="FMN-DEPENDENT NADH:QUINONE OXIDOREDUCTASE"/>
    <property type="match status" value="1"/>
</dbReference>
<dbReference type="GO" id="GO:0016655">
    <property type="term" value="F:oxidoreductase activity, acting on NAD(P)H, quinone or similar compound as acceptor"/>
    <property type="evidence" value="ECO:0007669"/>
    <property type="project" value="InterPro"/>
</dbReference>
<dbReference type="InterPro" id="IPR003680">
    <property type="entry name" value="Flavodoxin_fold"/>
</dbReference>
<dbReference type="SUPFAM" id="SSF52218">
    <property type="entry name" value="Flavoproteins"/>
    <property type="match status" value="1"/>
</dbReference>
<protein>
    <recommendedName>
        <fullName evidence="6">FMN dependent NADH:quinone oxidoreductase</fullName>
        <ecNumber evidence="6">1.6.5.-</ecNumber>
    </recommendedName>
    <alternativeName>
        <fullName evidence="6">Azo-dye reductase</fullName>
    </alternativeName>
    <alternativeName>
        <fullName evidence="6">FMN-dependent NADH-azo compound oxidoreductase</fullName>
    </alternativeName>
    <alternativeName>
        <fullName evidence="6">FMN-dependent NADH-azoreductase</fullName>
        <ecNumber evidence="6">1.7.1.17</ecNumber>
    </alternativeName>
</protein>
<keyword evidence="2 6" id="KW-0288">FMN</keyword>
<dbReference type="InterPro" id="IPR050104">
    <property type="entry name" value="FMN-dep_NADH:Q_OxRdtase_AzoR1"/>
</dbReference>
<dbReference type="PANTHER" id="PTHR43741">
    <property type="entry name" value="FMN-DEPENDENT NADH-AZOREDUCTASE 1"/>
    <property type="match status" value="1"/>
</dbReference>
<feature type="domain" description="Flavodoxin-like fold" evidence="7">
    <location>
        <begin position="2"/>
        <end position="197"/>
    </location>
</feature>
<evidence type="ECO:0000256" key="4">
    <source>
        <dbReference type="ARBA" id="ARBA00023027"/>
    </source>
</evidence>
<comment type="caution">
    <text evidence="6">Lacks conserved residue(s) required for the propagation of feature annotation.</text>
</comment>
<organism evidence="8">
    <name type="scientific">Thermohahella caldifontis</name>
    <dbReference type="NCBI Taxonomy" id="3142973"/>
    <lineage>
        <taxon>Bacteria</taxon>
        <taxon>Pseudomonadati</taxon>
        <taxon>Pseudomonadota</taxon>
        <taxon>Gammaproteobacteria</taxon>
        <taxon>Oceanospirillales</taxon>
        <taxon>Hahellaceae</taxon>
        <taxon>Thermohahella</taxon>
    </lineage>
</organism>
<comment type="function">
    <text evidence="6">Also exhibits azoreductase activity. Catalyzes the reductive cleavage of the azo bond in aromatic azo compounds to the corresponding amines.</text>
</comment>
<dbReference type="AlphaFoldDB" id="A0AB39USG5"/>
<dbReference type="GO" id="GO:0010181">
    <property type="term" value="F:FMN binding"/>
    <property type="evidence" value="ECO:0007669"/>
    <property type="project" value="UniProtKB-UniRule"/>
</dbReference>
<accession>A0AB39USG5</accession>
<comment type="catalytic activity">
    <reaction evidence="6">
        <text>2 a quinone + NADH + H(+) = 2 a 1,4-benzosemiquinone + NAD(+)</text>
        <dbReference type="Rhea" id="RHEA:65952"/>
        <dbReference type="ChEBI" id="CHEBI:15378"/>
        <dbReference type="ChEBI" id="CHEBI:57540"/>
        <dbReference type="ChEBI" id="CHEBI:57945"/>
        <dbReference type="ChEBI" id="CHEBI:132124"/>
        <dbReference type="ChEBI" id="CHEBI:134225"/>
    </reaction>
</comment>
<comment type="catalytic activity">
    <reaction evidence="5">
        <text>N,N-dimethyl-1,4-phenylenediamine + anthranilate + 2 NAD(+) = 2-(4-dimethylaminophenyl)diazenylbenzoate + 2 NADH + 2 H(+)</text>
        <dbReference type="Rhea" id="RHEA:55872"/>
        <dbReference type="ChEBI" id="CHEBI:15378"/>
        <dbReference type="ChEBI" id="CHEBI:15783"/>
        <dbReference type="ChEBI" id="CHEBI:16567"/>
        <dbReference type="ChEBI" id="CHEBI:57540"/>
        <dbReference type="ChEBI" id="CHEBI:57945"/>
        <dbReference type="ChEBI" id="CHEBI:71579"/>
        <dbReference type="EC" id="1.7.1.17"/>
    </reaction>
    <physiologicalReaction direction="right-to-left" evidence="5">
        <dbReference type="Rhea" id="RHEA:55874"/>
    </physiologicalReaction>
</comment>
<dbReference type="EC" id="1.6.5.-" evidence="6"/>
<dbReference type="KEGG" id="tcd:AAIA72_08795"/>
<reference evidence="8" key="1">
    <citation type="submission" date="2024-05" db="EMBL/GenBank/DDBJ databases">
        <title>Genome sequencing of novel strain.</title>
        <authorList>
            <person name="Ganbat D."/>
            <person name="Ganbat S."/>
            <person name="Lee S.-J."/>
        </authorList>
    </citation>
    <scope>NUCLEOTIDE SEQUENCE</scope>
    <source>
        <strain evidence="8">SMD15-11</strain>
    </source>
</reference>
<sequence length="202" mass="21922">MKNVLFIHSSPMLEQSSSRELAAHFRSRLLEARPDAQVTERDLVRHPLPHIDQAMIASYYTAPEQRSAEQKEVIATSEALVDELLAADTVVISTPMHNFTIPSGLKAWIDHVARVGRTFKYTENGPVGLAQGKKVFVLAASGGDYREGSAAAAMNHLDPYLKTILGFLGMTDVTFIHAWGMASGSAGLDAAKAEIDALFTKA</sequence>
<comment type="function">
    <text evidence="6">Quinone reductase that provides resistance to thiol-specific stress caused by electrophilic quinones.</text>
</comment>
<dbReference type="GO" id="GO:0009055">
    <property type="term" value="F:electron transfer activity"/>
    <property type="evidence" value="ECO:0007669"/>
    <property type="project" value="UniProtKB-UniRule"/>
</dbReference>
<keyword evidence="4 6" id="KW-0520">NAD</keyword>
<evidence type="ECO:0000256" key="3">
    <source>
        <dbReference type="ARBA" id="ARBA00023002"/>
    </source>
</evidence>
<name>A0AB39USG5_9GAMM</name>
<evidence type="ECO:0000313" key="8">
    <source>
        <dbReference type="EMBL" id="XDT70911.1"/>
    </source>
</evidence>
<dbReference type="InterPro" id="IPR029039">
    <property type="entry name" value="Flavoprotein-like_sf"/>
</dbReference>
<dbReference type="RefSeq" id="WP_369599952.1">
    <property type="nucleotide sequence ID" value="NZ_CP154858.1"/>
</dbReference>
<evidence type="ECO:0000259" key="7">
    <source>
        <dbReference type="Pfam" id="PF02525"/>
    </source>
</evidence>
<evidence type="ECO:0000256" key="5">
    <source>
        <dbReference type="ARBA" id="ARBA00048542"/>
    </source>
</evidence>
<comment type="subunit">
    <text evidence="6">Homodimer.</text>
</comment>
<comment type="similarity">
    <text evidence="6">Belongs to the azoreductase type 1 family.</text>
</comment>
<dbReference type="HAMAP" id="MF_01216">
    <property type="entry name" value="Azoreductase_type1"/>
    <property type="match status" value="1"/>
</dbReference>
<gene>
    <name evidence="6" type="primary">azoR</name>
    <name evidence="8" type="ORF">AAIA72_08795</name>
</gene>
<evidence type="ECO:0000256" key="6">
    <source>
        <dbReference type="HAMAP-Rule" id="MF_01216"/>
    </source>
</evidence>
<dbReference type="EC" id="1.7.1.17" evidence="6"/>
<dbReference type="Pfam" id="PF02525">
    <property type="entry name" value="Flavodoxin_2"/>
    <property type="match status" value="1"/>
</dbReference>
<feature type="binding site" evidence="6">
    <location>
        <begin position="16"/>
        <end position="18"/>
    </location>
    <ligand>
        <name>FMN</name>
        <dbReference type="ChEBI" id="CHEBI:58210"/>
    </ligand>
</feature>
<proteinExistence type="inferred from homology"/>
<feature type="binding site" evidence="6">
    <location>
        <position position="10"/>
    </location>
    <ligand>
        <name>FMN</name>
        <dbReference type="ChEBI" id="CHEBI:58210"/>
    </ligand>
</feature>
<comment type="cofactor">
    <cofactor evidence="6">
        <name>FMN</name>
        <dbReference type="ChEBI" id="CHEBI:58210"/>
    </cofactor>
    <text evidence="6">Binds 1 FMN per subunit.</text>
</comment>
<evidence type="ECO:0000256" key="2">
    <source>
        <dbReference type="ARBA" id="ARBA00022643"/>
    </source>
</evidence>
<keyword evidence="1 6" id="KW-0285">Flavoprotein</keyword>
<dbReference type="InterPro" id="IPR023048">
    <property type="entry name" value="NADH:quinone_OxRdtase_FMN_depd"/>
</dbReference>
<dbReference type="EMBL" id="CP154858">
    <property type="protein sequence ID" value="XDT70911.1"/>
    <property type="molecule type" value="Genomic_DNA"/>
</dbReference>
<evidence type="ECO:0000256" key="1">
    <source>
        <dbReference type="ARBA" id="ARBA00022630"/>
    </source>
</evidence>
<dbReference type="Gene3D" id="3.40.50.360">
    <property type="match status" value="1"/>
</dbReference>
<keyword evidence="3 6" id="KW-0560">Oxidoreductase</keyword>